<evidence type="ECO:0000259" key="2">
    <source>
        <dbReference type="Pfam" id="PF19291"/>
    </source>
</evidence>
<evidence type="ECO:0000313" key="3">
    <source>
        <dbReference type="EMBL" id="PXY22183.1"/>
    </source>
</evidence>
<accession>A0A2V4ANB9</accession>
<reference evidence="3 4" key="1">
    <citation type="submission" date="2016-07" db="EMBL/GenBank/DDBJ databases">
        <title>Draft genome sequence of Prauserella muralis DSM 45305, isolated from a mould-covered wall in an indoor environment.</title>
        <authorList>
            <person name="Ruckert C."/>
            <person name="Albersmeier A."/>
            <person name="Jiang C.-L."/>
            <person name="Jiang Y."/>
            <person name="Kalinowski J."/>
            <person name="Schneider O."/>
            <person name="Winkler A."/>
            <person name="Zotchev S.B."/>
        </authorList>
    </citation>
    <scope>NUCLEOTIDE SEQUENCE [LARGE SCALE GENOMIC DNA]</scope>
    <source>
        <strain evidence="3 4">DSM 45305</strain>
    </source>
</reference>
<dbReference type="InterPro" id="IPR008928">
    <property type="entry name" value="6-hairpin_glycosidase_sf"/>
</dbReference>
<protein>
    <submittedName>
        <fullName evidence="3">Glycoside hydrolase</fullName>
    </submittedName>
</protein>
<keyword evidence="4" id="KW-1185">Reference proteome</keyword>
<dbReference type="InterPro" id="IPR011613">
    <property type="entry name" value="GH15-like"/>
</dbReference>
<dbReference type="SUPFAM" id="SSF48208">
    <property type="entry name" value="Six-hairpin glycosidases"/>
    <property type="match status" value="1"/>
</dbReference>
<keyword evidence="3" id="KW-0378">Hydrolase</keyword>
<dbReference type="RefSeq" id="WP_112282785.1">
    <property type="nucleotide sequence ID" value="NZ_MASW01000005.1"/>
</dbReference>
<feature type="domain" description="GH15-like" evidence="1">
    <location>
        <begin position="236"/>
        <end position="571"/>
    </location>
</feature>
<organism evidence="3 4">
    <name type="scientific">Prauserella muralis</name>
    <dbReference type="NCBI Taxonomy" id="588067"/>
    <lineage>
        <taxon>Bacteria</taxon>
        <taxon>Bacillati</taxon>
        <taxon>Actinomycetota</taxon>
        <taxon>Actinomycetes</taxon>
        <taxon>Pseudonocardiales</taxon>
        <taxon>Pseudonocardiaceae</taxon>
        <taxon>Prauserella</taxon>
    </lineage>
</organism>
<dbReference type="PANTHER" id="PTHR31616">
    <property type="entry name" value="TREHALASE"/>
    <property type="match status" value="1"/>
</dbReference>
<proteinExistence type="predicted"/>
<gene>
    <name evidence="3" type="ORF">BAY60_20035</name>
</gene>
<dbReference type="InterPro" id="IPR045582">
    <property type="entry name" value="Trehalase-like_N"/>
</dbReference>
<dbReference type="InterPro" id="IPR012341">
    <property type="entry name" value="6hp_glycosidase-like_sf"/>
</dbReference>
<comment type="caution">
    <text evidence="3">The sequence shown here is derived from an EMBL/GenBank/DDBJ whole genome shotgun (WGS) entry which is preliminary data.</text>
</comment>
<dbReference type="Pfam" id="PF19291">
    <property type="entry name" value="TREH_N"/>
    <property type="match status" value="1"/>
</dbReference>
<dbReference type="GO" id="GO:0015927">
    <property type="term" value="F:trehalase activity"/>
    <property type="evidence" value="ECO:0007669"/>
    <property type="project" value="TreeGrafter"/>
</dbReference>
<dbReference type="AlphaFoldDB" id="A0A2V4ANB9"/>
<dbReference type="OrthoDB" id="3902805at2"/>
<feature type="domain" description="Trehalase-like N-terminal" evidence="2">
    <location>
        <begin position="11"/>
        <end position="140"/>
    </location>
</feature>
<dbReference type="Proteomes" id="UP000249915">
    <property type="component" value="Unassembled WGS sequence"/>
</dbReference>
<dbReference type="EMBL" id="MASW01000005">
    <property type="protein sequence ID" value="PXY22183.1"/>
    <property type="molecule type" value="Genomic_DNA"/>
</dbReference>
<dbReference type="GO" id="GO:0005993">
    <property type="term" value="P:trehalose catabolic process"/>
    <property type="evidence" value="ECO:0007669"/>
    <property type="project" value="TreeGrafter"/>
</dbReference>
<sequence>MTPGPHVLRDYALLADGERGALIGQRGEIVWLCAPRWDSESVFARLLGGHGHYTIRPADPWFVPGGFYEDGSLIWRSRWRLSGGAIESREAMALPGGTGRLVLLRQVHALDGDAEVDVALDPRSDFGREPMRELARDDGVWHARLGGLYLRWSGCPEAKAAGPGLAARMAVPGGSTHDFVLEISERPFEGPPPDPDRAWEVTEHKWRAEVPRLDGVIGDRDARLAYAVHRGMTSDHGGVVAAATTSLPERARAGRNYDYRYTWIRDQSYAAQALAAAGDDRLFDRHVDWLVERLLADGASLRPVYTVSGDPVPPERPIEGLPGYPGGVPKTGNRAGAQFQLDALGEVLLVLAAAGRRGRLDSTRWQAVETAVSGIEKRWGEPDAGVWELEDDHWAHSRLICASGLRAIAAVEPGRGDAASWSALADAIVADAASDCLHPDGRWQRSPHDPRVDAALLLPAIRGGVPAQDPRSTATLQAVREQLTEDGYVYRFRHDERPLHAAEGAFLLCGFFTALACLQQGEVVEARGWFERSRAACGPPGLYAEEYDVVQHQLRGNLPQLFVHALMLQASCALTRT</sequence>
<evidence type="ECO:0000313" key="4">
    <source>
        <dbReference type="Proteomes" id="UP000249915"/>
    </source>
</evidence>
<evidence type="ECO:0000259" key="1">
    <source>
        <dbReference type="Pfam" id="PF00723"/>
    </source>
</evidence>
<dbReference type="PANTHER" id="PTHR31616:SF10">
    <property type="entry name" value="TREHALASE"/>
    <property type="match status" value="1"/>
</dbReference>
<dbReference type="Gene3D" id="1.50.10.10">
    <property type="match status" value="1"/>
</dbReference>
<name>A0A2V4ANB9_9PSEU</name>
<dbReference type="Pfam" id="PF00723">
    <property type="entry name" value="Glyco_hydro_15"/>
    <property type="match status" value="1"/>
</dbReference>